<evidence type="ECO:0000256" key="1">
    <source>
        <dbReference type="ARBA" id="ARBA00022448"/>
    </source>
</evidence>
<dbReference type="GO" id="GO:0008982">
    <property type="term" value="F:protein-N(PI)-phosphohistidine-sugar phosphotransferase activity"/>
    <property type="evidence" value="ECO:0007669"/>
    <property type="project" value="InterPro"/>
</dbReference>
<sequence>MDIKSVLDDRVIRSDLFAVNKEDALKKMTEMLQKAGYVDDAAGFIADVMQRESLGCTGIGNYVAIPHGKSPSVSKVGIAIAKLQNEIEWETHDGRGVKVIFLFAVGTDNENAMQHLKLLAQVAGKLGNDEVVGKLLNAGSVEEIKMTLE</sequence>
<gene>
    <name evidence="7" type="ORF">AR1Y2_3034</name>
</gene>
<dbReference type="AlphaFoldDB" id="A0A4P8IF95"/>
<accession>A0A4P8IF95</accession>
<evidence type="ECO:0000313" key="7">
    <source>
        <dbReference type="EMBL" id="QCP36488.1"/>
    </source>
</evidence>
<dbReference type="EMBL" id="CP040058">
    <property type="protein sequence ID" value="QCP36488.1"/>
    <property type="molecule type" value="Genomic_DNA"/>
</dbReference>
<evidence type="ECO:0000256" key="5">
    <source>
        <dbReference type="ARBA" id="ARBA00022683"/>
    </source>
</evidence>
<dbReference type="NCBIfam" id="TIGR00848">
    <property type="entry name" value="fruA"/>
    <property type="match status" value="1"/>
</dbReference>
<evidence type="ECO:0000259" key="6">
    <source>
        <dbReference type="PROSITE" id="PS51094"/>
    </source>
</evidence>
<proteinExistence type="predicted"/>
<keyword evidence="1" id="KW-0813">Transport</keyword>
<keyword evidence="2" id="KW-0597">Phosphoprotein</keyword>
<dbReference type="CDD" id="cd00211">
    <property type="entry name" value="PTS_IIA_fru"/>
    <property type="match status" value="1"/>
</dbReference>
<dbReference type="Pfam" id="PF00359">
    <property type="entry name" value="PTS_EIIA_2"/>
    <property type="match status" value="1"/>
</dbReference>
<dbReference type="PANTHER" id="PTHR47738:SF2">
    <property type="entry name" value="PTS SYSTEM FRUCTOSE-LIKE EIIA COMPONENT"/>
    <property type="match status" value="1"/>
</dbReference>
<dbReference type="KEGG" id="arf:AR1Y2_3034"/>
<keyword evidence="3" id="KW-0762">Sugar transport</keyword>
<reference evidence="7 8" key="1">
    <citation type="submission" date="2019-05" db="EMBL/GenBank/DDBJ databases">
        <title>Complete genome sequencing of Anaerostipes rhamnosivorans.</title>
        <authorList>
            <person name="Bui T.P.N."/>
            <person name="de Vos W.M."/>
        </authorList>
    </citation>
    <scope>NUCLEOTIDE SEQUENCE [LARGE SCALE GENOMIC DNA]</scope>
    <source>
        <strain evidence="7 8">1y2</strain>
    </source>
</reference>
<evidence type="ECO:0000256" key="4">
    <source>
        <dbReference type="ARBA" id="ARBA00022679"/>
    </source>
</evidence>
<dbReference type="PROSITE" id="PS00372">
    <property type="entry name" value="PTS_EIIA_TYPE_2_HIS"/>
    <property type="match status" value="1"/>
</dbReference>
<dbReference type="InterPro" id="IPR051541">
    <property type="entry name" value="PTS_SugarTrans_NitroReg"/>
</dbReference>
<organism evidence="7 8">
    <name type="scientific">Anaerostipes rhamnosivorans</name>
    <dbReference type="NCBI Taxonomy" id="1229621"/>
    <lineage>
        <taxon>Bacteria</taxon>
        <taxon>Bacillati</taxon>
        <taxon>Bacillota</taxon>
        <taxon>Clostridia</taxon>
        <taxon>Lachnospirales</taxon>
        <taxon>Lachnospiraceae</taxon>
        <taxon>Anaerostipes</taxon>
    </lineage>
</organism>
<dbReference type="Proteomes" id="UP000298653">
    <property type="component" value="Chromosome"/>
</dbReference>
<evidence type="ECO:0000256" key="2">
    <source>
        <dbReference type="ARBA" id="ARBA00022553"/>
    </source>
</evidence>
<dbReference type="PANTHER" id="PTHR47738">
    <property type="entry name" value="PTS SYSTEM FRUCTOSE-LIKE EIIA COMPONENT-RELATED"/>
    <property type="match status" value="1"/>
</dbReference>
<keyword evidence="5" id="KW-0598">Phosphotransferase system</keyword>
<dbReference type="OrthoDB" id="95460at2"/>
<dbReference type="RefSeq" id="WP_137329706.1">
    <property type="nucleotide sequence ID" value="NZ_CP040058.1"/>
</dbReference>
<dbReference type="InterPro" id="IPR016152">
    <property type="entry name" value="PTrfase/Anion_transptr"/>
</dbReference>
<keyword evidence="4" id="KW-0808">Transferase</keyword>
<keyword evidence="8" id="KW-1185">Reference proteome</keyword>
<dbReference type="Gene3D" id="3.40.930.10">
    <property type="entry name" value="Mannitol-specific EII, Chain A"/>
    <property type="match status" value="1"/>
</dbReference>
<evidence type="ECO:0000256" key="3">
    <source>
        <dbReference type="ARBA" id="ARBA00022597"/>
    </source>
</evidence>
<dbReference type="InterPro" id="IPR004715">
    <property type="entry name" value="PTS_IIA_fruc"/>
</dbReference>
<dbReference type="GO" id="GO:0009401">
    <property type="term" value="P:phosphoenolpyruvate-dependent sugar phosphotransferase system"/>
    <property type="evidence" value="ECO:0007669"/>
    <property type="project" value="UniProtKB-KW"/>
</dbReference>
<dbReference type="SUPFAM" id="SSF55804">
    <property type="entry name" value="Phoshotransferase/anion transport protein"/>
    <property type="match status" value="1"/>
</dbReference>
<feature type="domain" description="PTS EIIA type-2" evidence="6">
    <location>
        <begin position="5"/>
        <end position="149"/>
    </location>
</feature>
<protein>
    <submittedName>
        <fullName evidence="7">PTS system, fructose-specific IIA component</fullName>
    </submittedName>
</protein>
<dbReference type="GO" id="GO:0016020">
    <property type="term" value="C:membrane"/>
    <property type="evidence" value="ECO:0007669"/>
    <property type="project" value="InterPro"/>
</dbReference>
<dbReference type="InterPro" id="IPR002178">
    <property type="entry name" value="PTS_EIIA_type-2_dom"/>
</dbReference>
<evidence type="ECO:0000313" key="8">
    <source>
        <dbReference type="Proteomes" id="UP000298653"/>
    </source>
</evidence>
<name>A0A4P8IF95_9FIRM</name>
<dbReference type="PROSITE" id="PS51094">
    <property type="entry name" value="PTS_EIIA_TYPE_2"/>
    <property type="match status" value="1"/>
</dbReference>